<dbReference type="STRING" id="1806891.Cs308_0066"/>
<protein>
    <submittedName>
        <fullName evidence="1">Uncharacterized protein</fullName>
    </submittedName>
</protein>
<name>A0A1A9HVV0_9CHLA</name>
<evidence type="ECO:0000313" key="2">
    <source>
        <dbReference type="Proteomes" id="UP000078162"/>
    </source>
</evidence>
<dbReference type="EMBL" id="CP014639">
    <property type="protein sequence ID" value="ANH78242.1"/>
    <property type="molecule type" value="Genomic_DNA"/>
</dbReference>
<organism evidence="1 2">
    <name type="scientific">Candidatus Chlamydia sanziniae</name>
    <dbReference type="NCBI Taxonomy" id="1806891"/>
    <lineage>
        <taxon>Bacteria</taxon>
        <taxon>Pseudomonadati</taxon>
        <taxon>Chlamydiota</taxon>
        <taxon>Chlamydiia</taxon>
        <taxon>Chlamydiales</taxon>
        <taxon>Chlamydiaceae</taxon>
        <taxon>Chlamydia/Chlamydophila group</taxon>
        <taxon>Chlamydia</taxon>
    </lineage>
</organism>
<reference evidence="2" key="1">
    <citation type="submission" date="2016-03" db="EMBL/GenBank/DDBJ databases">
        <title>Culture-independent genomics supports pathogen discovery for uncultivable bacteria within the genus Chlamydia.</title>
        <authorList>
            <person name="Taylor-Brown A."/>
            <person name="Bachmann N.L."/>
            <person name="Borel N."/>
            <person name="Polkinghorne A."/>
        </authorList>
    </citation>
    <scope>NUCLEOTIDE SEQUENCE [LARGE SCALE GENOMIC DNA]</scope>
    <source>
        <strain evidence="2">2742-308</strain>
    </source>
</reference>
<dbReference type="KEGG" id="csaz:Cs308_0066"/>
<dbReference type="AlphaFoldDB" id="A0A1A9HVV0"/>
<keyword evidence="2" id="KW-1185">Reference proteome</keyword>
<accession>A0A1A9HVV0</accession>
<proteinExistence type="predicted"/>
<sequence>MPIAMEIIPFNTFFSKFYLRISRFAIRIAIADKKLILSESFM</sequence>
<evidence type="ECO:0000313" key="1">
    <source>
        <dbReference type="EMBL" id="ANH78242.1"/>
    </source>
</evidence>
<gene>
    <name evidence="1" type="ORF">Cs308_0066</name>
</gene>
<dbReference type="Proteomes" id="UP000078162">
    <property type="component" value="Chromosome"/>
</dbReference>